<proteinExistence type="predicted"/>
<dbReference type="Proteomes" id="UP000186817">
    <property type="component" value="Unassembled WGS sequence"/>
</dbReference>
<gene>
    <name evidence="1" type="ORF">AK812_SmicGene22512</name>
</gene>
<organism evidence="1 2">
    <name type="scientific">Symbiodinium microadriaticum</name>
    <name type="common">Dinoflagellate</name>
    <name type="synonym">Zooxanthella microadriatica</name>
    <dbReference type="NCBI Taxonomy" id="2951"/>
    <lineage>
        <taxon>Eukaryota</taxon>
        <taxon>Sar</taxon>
        <taxon>Alveolata</taxon>
        <taxon>Dinophyceae</taxon>
        <taxon>Suessiales</taxon>
        <taxon>Symbiodiniaceae</taxon>
        <taxon>Symbiodinium</taxon>
    </lineage>
</organism>
<accession>A0A1Q9DJK4</accession>
<name>A0A1Q9DJK4_SYMMI</name>
<keyword evidence="2" id="KW-1185">Reference proteome</keyword>
<evidence type="ECO:0000313" key="2">
    <source>
        <dbReference type="Proteomes" id="UP000186817"/>
    </source>
</evidence>
<dbReference type="EMBL" id="LSRX01000505">
    <property type="protein sequence ID" value="OLP95367.1"/>
    <property type="molecule type" value="Genomic_DNA"/>
</dbReference>
<reference evidence="1 2" key="1">
    <citation type="submission" date="2016-02" db="EMBL/GenBank/DDBJ databases">
        <title>Genome analysis of coral dinoflagellate symbionts highlights evolutionary adaptations to a symbiotic lifestyle.</title>
        <authorList>
            <person name="Aranda M."/>
            <person name="Li Y."/>
            <person name="Liew Y.J."/>
            <person name="Baumgarten S."/>
            <person name="Simakov O."/>
            <person name="Wilson M."/>
            <person name="Piel J."/>
            <person name="Ashoor H."/>
            <person name="Bougouffa S."/>
            <person name="Bajic V.B."/>
            <person name="Ryu T."/>
            <person name="Ravasi T."/>
            <person name="Bayer T."/>
            <person name="Micklem G."/>
            <person name="Kim H."/>
            <person name="Bhak J."/>
            <person name="Lajeunesse T.C."/>
            <person name="Voolstra C.R."/>
        </authorList>
    </citation>
    <scope>NUCLEOTIDE SEQUENCE [LARGE SCALE GENOMIC DNA]</scope>
    <source>
        <strain evidence="1 2">CCMP2467</strain>
    </source>
</reference>
<comment type="caution">
    <text evidence="1">The sequence shown here is derived from an EMBL/GenBank/DDBJ whole genome shotgun (WGS) entry which is preliminary data.</text>
</comment>
<sequence>MRRSSRVASGRSPTATWQRKPACARACQSRRCSFAHRPAISATCWDEADQMSASLAGDRMGSSSNIVGPFKTEVTLGTFQSSF</sequence>
<protein>
    <submittedName>
        <fullName evidence="1">Uncharacterized protein</fullName>
    </submittedName>
</protein>
<evidence type="ECO:0000313" key="1">
    <source>
        <dbReference type="EMBL" id="OLP95367.1"/>
    </source>
</evidence>
<dbReference type="AlphaFoldDB" id="A0A1Q9DJK4"/>